<accession>A0A9X5BCC7</accession>
<dbReference type="RefSeq" id="WP_160558494.1">
    <property type="nucleotide sequence ID" value="NZ_QZDT01000002.1"/>
</dbReference>
<evidence type="ECO:0000313" key="4">
    <source>
        <dbReference type="EMBL" id="NBJ91396.1"/>
    </source>
</evidence>
<evidence type="ECO:0000256" key="2">
    <source>
        <dbReference type="ARBA" id="ARBA00023315"/>
    </source>
</evidence>
<keyword evidence="2" id="KW-0012">Acyltransferase</keyword>
<dbReference type="PANTHER" id="PTHR43420:SF47">
    <property type="entry name" value="N-ACETYLTRANSFERASE DOMAIN-CONTAINING PROTEIN"/>
    <property type="match status" value="1"/>
</dbReference>
<dbReference type="GO" id="GO:0016747">
    <property type="term" value="F:acyltransferase activity, transferring groups other than amino-acyl groups"/>
    <property type="evidence" value="ECO:0007669"/>
    <property type="project" value="InterPro"/>
</dbReference>
<dbReference type="EMBL" id="QZDT01000002">
    <property type="protein sequence ID" value="NBJ91396.1"/>
    <property type="molecule type" value="Genomic_DNA"/>
</dbReference>
<organism evidence="4 5">
    <name type="scientific">Parablautia muri</name>
    <dbReference type="NCBI Taxonomy" id="2320879"/>
    <lineage>
        <taxon>Bacteria</taxon>
        <taxon>Bacillati</taxon>
        <taxon>Bacillota</taxon>
        <taxon>Clostridia</taxon>
        <taxon>Lachnospirales</taxon>
        <taxon>Lachnospiraceae</taxon>
        <taxon>Parablautia</taxon>
    </lineage>
</organism>
<evidence type="ECO:0000256" key="1">
    <source>
        <dbReference type="ARBA" id="ARBA00022679"/>
    </source>
</evidence>
<dbReference type="PROSITE" id="PS51186">
    <property type="entry name" value="GNAT"/>
    <property type="match status" value="1"/>
</dbReference>
<name>A0A9X5BCC7_9FIRM</name>
<dbReference type="SUPFAM" id="SSF55729">
    <property type="entry name" value="Acyl-CoA N-acyltransferases (Nat)"/>
    <property type="match status" value="1"/>
</dbReference>
<dbReference type="Pfam" id="PF00583">
    <property type="entry name" value="Acetyltransf_1"/>
    <property type="match status" value="1"/>
</dbReference>
<keyword evidence="1" id="KW-0808">Transferase</keyword>
<dbReference type="OrthoDB" id="9794197at2"/>
<dbReference type="InterPro" id="IPR016181">
    <property type="entry name" value="Acyl_CoA_acyltransferase"/>
</dbReference>
<dbReference type="InterPro" id="IPR050680">
    <property type="entry name" value="YpeA/RimI_acetyltransf"/>
</dbReference>
<comment type="caution">
    <text evidence="4">The sequence shown here is derived from an EMBL/GenBank/DDBJ whole genome shotgun (WGS) entry which is preliminary data.</text>
</comment>
<dbReference type="Proteomes" id="UP001154420">
    <property type="component" value="Unassembled WGS sequence"/>
</dbReference>
<feature type="domain" description="N-acetyltransferase" evidence="3">
    <location>
        <begin position="1"/>
        <end position="164"/>
    </location>
</feature>
<evidence type="ECO:0000259" key="3">
    <source>
        <dbReference type="PROSITE" id="PS51186"/>
    </source>
</evidence>
<evidence type="ECO:0000313" key="5">
    <source>
        <dbReference type="Proteomes" id="UP001154420"/>
    </source>
</evidence>
<proteinExistence type="predicted"/>
<dbReference type="CDD" id="cd04301">
    <property type="entry name" value="NAT_SF"/>
    <property type="match status" value="1"/>
</dbReference>
<dbReference type="PANTHER" id="PTHR43420">
    <property type="entry name" value="ACETYLTRANSFERASE"/>
    <property type="match status" value="1"/>
</dbReference>
<dbReference type="Gene3D" id="3.40.630.30">
    <property type="match status" value="1"/>
</dbReference>
<gene>
    <name evidence="4" type="ORF">D5281_02050</name>
</gene>
<reference evidence="4" key="1">
    <citation type="submission" date="2018-09" db="EMBL/GenBank/DDBJ databases">
        <title>Murine metabolic-syndrome-specific gut microbial biobank.</title>
        <authorList>
            <person name="Liu C."/>
        </authorList>
    </citation>
    <scope>NUCLEOTIDE SEQUENCE</scope>
    <source>
        <strain evidence="4">D42-62</strain>
    </source>
</reference>
<dbReference type="InterPro" id="IPR000182">
    <property type="entry name" value="GNAT_dom"/>
</dbReference>
<dbReference type="AlphaFoldDB" id="A0A9X5BCC7"/>
<keyword evidence="5" id="KW-1185">Reference proteome</keyword>
<sequence>MIRPLGEKDFDTVCGIVNENWKNVYSGYVNPLLLNSDGCAARTRRLKTDFVAGRLSEYVWEEENRVSAMLSFGDTADADMAGAFEIWRIYVASQFQGKGIGKMLMDFAEQEAEEQGYKEIVIWAFKNNHHAVSFYKKRGYSIDKEEYLSEPYFSMGIRLKKNIG</sequence>
<protein>
    <submittedName>
        <fullName evidence="4">GNAT family N-acetyltransferase</fullName>
    </submittedName>
</protein>